<proteinExistence type="predicted"/>
<dbReference type="AlphaFoldDB" id="A0A378YW37"/>
<dbReference type="InterPro" id="IPR044855">
    <property type="entry name" value="CoA-Trfase_III_dom3_sf"/>
</dbReference>
<evidence type="ECO:0000313" key="3">
    <source>
        <dbReference type="EMBL" id="SUA81352.1"/>
    </source>
</evidence>
<dbReference type="EC" id="2.8.3.16" evidence="3"/>
<feature type="compositionally biased region" description="Low complexity" evidence="2">
    <location>
        <begin position="10"/>
        <end position="20"/>
    </location>
</feature>
<dbReference type="InterPro" id="IPR050483">
    <property type="entry name" value="CoA-transferase_III_domain"/>
</dbReference>
<dbReference type="InterPro" id="IPR023606">
    <property type="entry name" value="CoA-Trfase_III_dom_1_sf"/>
</dbReference>
<dbReference type="PANTHER" id="PTHR48207">
    <property type="entry name" value="SUCCINATE--HYDROXYMETHYLGLUTARATE COA-TRANSFERASE"/>
    <property type="match status" value="1"/>
</dbReference>
<gene>
    <name evidence="3" type="primary">frc_7</name>
    <name evidence="3" type="ORF">NCTC13160_04216</name>
</gene>
<dbReference type="Gene3D" id="3.40.50.10540">
    <property type="entry name" value="Crotonobetainyl-coa:carnitine coa-transferase, domain 1"/>
    <property type="match status" value="1"/>
</dbReference>
<dbReference type="PANTHER" id="PTHR48207:SF3">
    <property type="entry name" value="SUCCINATE--HYDROXYMETHYLGLUTARATE COA-TRANSFERASE"/>
    <property type="match status" value="1"/>
</dbReference>
<sequence length="436" mass="47003">MDQRLADPIAAHAARASQASRADDDAAGHAPARPLDGIRVLDLTRVVSGPFATMHLGDLGAEVIKIEEPTRGDDSRAFGPPFVEGESAYFLCVNRNKRSCAIDLKHEAGRELLLSLVKSADVVIENFRPGTMQRLGLDPQTLRQHNPQLIYCSISGFGSQGPDAQRPGYDLIVQGEAGVMDITGEPDGQPTKVGTSIADMIAGLFAAQGILSALYERTQTGVARHVEVSMLDALASLLTFNAGIYFATGQSPSRRGNEHPTISPYETFEASDGWLNLGVANDKFWRLFCDVTGAKALFDDERFVTAPLRVQHRQALKPLVTDILRRNTRRHWVDTLGAAGVPCGLIRTVGEVCEAPQLTQRGMIVSMQHPVAGEVKNITTPVRLDGEALRPSLAPPLLGQHTREILRSVLGLSEDAIDSLSASGTVRDLATHAAQD</sequence>
<dbReference type="Pfam" id="PF02515">
    <property type="entry name" value="CoA_transf_3"/>
    <property type="match status" value="1"/>
</dbReference>
<dbReference type="GO" id="GO:0033608">
    <property type="term" value="F:formyl-CoA transferase activity"/>
    <property type="evidence" value="ECO:0007669"/>
    <property type="project" value="UniProtKB-EC"/>
</dbReference>
<dbReference type="Gene3D" id="3.30.1540.10">
    <property type="entry name" value="formyl-coa transferase, domain 3"/>
    <property type="match status" value="1"/>
</dbReference>
<dbReference type="EMBL" id="UGSG01000001">
    <property type="protein sequence ID" value="SUA81352.1"/>
    <property type="molecule type" value="Genomic_DNA"/>
</dbReference>
<dbReference type="SUPFAM" id="SSF89796">
    <property type="entry name" value="CoA-transferase family III (CaiB/BaiF)"/>
    <property type="match status" value="1"/>
</dbReference>
<organism evidence="3 4">
    <name type="scientific">Pandoraea pnomenusa</name>
    <dbReference type="NCBI Taxonomy" id="93220"/>
    <lineage>
        <taxon>Bacteria</taxon>
        <taxon>Pseudomonadati</taxon>
        <taxon>Pseudomonadota</taxon>
        <taxon>Betaproteobacteria</taxon>
        <taxon>Burkholderiales</taxon>
        <taxon>Burkholderiaceae</taxon>
        <taxon>Pandoraea</taxon>
    </lineage>
</organism>
<evidence type="ECO:0000313" key="4">
    <source>
        <dbReference type="Proteomes" id="UP000254573"/>
    </source>
</evidence>
<evidence type="ECO:0000256" key="1">
    <source>
        <dbReference type="ARBA" id="ARBA00022679"/>
    </source>
</evidence>
<dbReference type="Proteomes" id="UP000254573">
    <property type="component" value="Unassembled WGS sequence"/>
</dbReference>
<dbReference type="OrthoDB" id="5294844at2"/>
<dbReference type="RefSeq" id="WP_081326923.1">
    <property type="nucleotide sequence ID" value="NZ_CP009553.3"/>
</dbReference>
<feature type="region of interest" description="Disordered" evidence="2">
    <location>
        <begin position="1"/>
        <end position="29"/>
    </location>
</feature>
<reference evidence="3 4" key="1">
    <citation type="submission" date="2018-06" db="EMBL/GenBank/DDBJ databases">
        <authorList>
            <consortium name="Pathogen Informatics"/>
            <person name="Doyle S."/>
        </authorList>
    </citation>
    <scope>NUCLEOTIDE SEQUENCE [LARGE SCALE GENOMIC DNA]</scope>
    <source>
        <strain evidence="3 4">NCTC13160</strain>
    </source>
</reference>
<protein>
    <submittedName>
        <fullName evidence="3">Formyl-coenzyme A transferase</fullName>
        <ecNumber evidence="3">2.8.3.16</ecNumber>
    </submittedName>
</protein>
<dbReference type="InterPro" id="IPR003673">
    <property type="entry name" value="CoA-Trfase_fam_III"/>
</dbReference>
<keyword evidence="1 3" id="KW-0808">Transferase</keyword>
<name>A0A378YW37_9BURK</name>
<evidence type="ECO:0000256" key="2">
    <source>
        <dbReference type="SAM" id="MobiDB-lite"/>
    </source>
</evidence>
<accession>A0A378YW37</accession>
<dbReference type="STRING" id="93220.A6P55_17960"/>